<dbReference type="PANTHER" id="PTHR43736:SF1">
    <property type="entry name" value="DIHYDRONEOPTERIN TRIPHOSPHATE DIPHOSPHATASE"/>
    <property type="match status" value="1"/>
</dbReference>
<dbReference type="OrthoDB" id="9800077at2"/>
<protein>
    <submittedName>
        <fullName evidence="4">ADP-ribose pyrophosphatase YjhB, NUDIX family</fullName>
    </submittedName>
</protein>
<reference evidence="4 5" key="1">
    <citation type="submission" date="2016-10" db="EMBL/GenBank/DDBJ databases">
        <authorList>
            <person name="de Groot N.N."/>
        </authorList>
    </citation>
    <scope>NUCLEOTIDE SEQUENCE [LARGE SCALE GENOMIC DNA]</scope>
    <source>
        <strain evidence="4 5">DSM 12272</strain>
    </source>
</reference>
<dbReference type="STRING" id="94869.SAMN04488529_101208"/>
<keyword evidence="5" id="KW-1185">Reference proteome</keyword>
<dbReference type="Proteomes" id="UP000198597">
    <property type="component" value="Unassembled WGS sequence"/>
</dbReference>
<evidence type="ECO:0000313" key="5">
    <source>
        <dbReference type="Proteomes" id="UP000198597"/>
    </source>
</evidence>
<dbReference type="PANTHER" id="PTHR43736">
    <property type="entry name" value="ADP-RIBOSE PYROPHOSPHATASE"/>
    <property type="match status" value="1"/>
</dbReference>
<dbReference type="AlphaFoldDB" id="A0A1H0LVA5"/>
<comment type="similarity">
    <text evidence="1">Belongs to the Nudix hydrolase family.</text>
</comment>
<feature type="domain" description="Nudix hydrolase" evidence="3">
    <location>
        <begin position="2"/>
        <end position="147"/>
    </location>
</feature>
<evidence type="ECO:0000313" key="4">
    <source>
        <dbReference type="EMBL" id="SDO71991.1"/>
    </source>
</evidence>
<dbReference type="InterPro" id="IPR000086">
    <property type="entry name" value="NUDIX_hydrolase_dom"/>
</dbReference>
<dbReference type="PROSITE" id="PS00893">
    <property type="entry name" value="NUDIX_BOX"/>
    <property type="match status" value="1"/>
</dbReference>
<sequence length="152" mass="17587">MDRHFTVSIFIVYKDKVLLHLHKKAKKILPLGGHIELNELPEEACIREAQEESGLKINLYNPINNQLKNSCELVGEKLLINPMYTIFGEINPEHYHIDFVYYATAKSFDTIPGDGESNLLKWYNKEDLKNAYDVQHNILTMANESLELLAER</sequence>
<dbReference type="EMBL" id="FNJM01000001">
    <property type="protein sequence ID" value="SDO71991.1"/>
    <property type="molecule type" value="Genomic_DNA"/>
</dbReference>
<gene>
    <name evidence="4" type="ORF">SAMN04488529_101208</name>
</gene>
<organism evidence="4 5">
    <name type="scientific">Clostridium gasigenes</name>
    <dbReference type="NCBI Taxonomy" id="94869"/>
    <lineage>
        <taxon>Bacteria</taxon>
        <taxon>Bacillati</taxon>
        <taxon>Bacillota</taxon>
        <taxon>Clostridia</taxon>
        <taxon>Eubacteriales</taxon>
        <taxon>Clostridiaceae</taxon>
        <taxon>Clostridium</taxon>
    </lineage>
</organism>
<dbReference type="SUPFAM" id="SSF55811">
    <property type="entry name" value="Nudix"/>
    <property type="match status" value="1"/>
</dbReference>
<dbReference type="GO" id="GO:0016787">
    <property type="term" value="F:hydrolase activity"/>
    <property type="evidence" value="ECO:0007669"/>
    <property type="project" value="UniProtKB-KW"/>
</dbReference>
<dbReference type="PROSITE" id="PS51462">
    <property type="entry name" value="NUDIX"/>
    <property type="match status" value="1"/>
</dbReference>
<dbReference type="InterPro" id="IPR015797">
    <property type="entry name" value="NUDIX_hydrolase-like_dom_sf"/>
</dbReference>
<accession>A0A1H0LVA5</accession>
<dbReference type="Gene3D" id="3.90.79.10">
    <property type="entry name" value="Nucleoside Triphosphate Pyrophosphohydrolase"/>
    <property type="match status" value="1"/>
</dbReference>
<name>A0A1H0LVA5_9CLOT</name>
<dbReference type="RefSeq" id="WP_089964952.1">
    <property type="nucleotide sequence ID" value="NZ_FNJM01000001.1"/>
</dbReference>
<dbReference type="CDD" id="cd03674">
    <property type="entry name" value="NUDIX_Hydrolase"/>
    <property type="match status" value="1"/>
</dbReference>
<dbReference type="Pfam" id="PF00293">
    <property type="entry name" value="NUDIX"/>
    <property type="match status" value="1"/>
</dbReference>
<dbReference type="InterPro" id="IPR020084">
    <property type="entry name" value="NUDIX_hydrolase_CS"/>
</dbReference>
<evidence type="ECO:0000259" key="3">
    <source>
        <dbReference type="PROSITE" id="PS51462"/>
    </source>
</evidence>
<keyword evidence="2" id="KW-0378">Hydrolase</keyword>
<evidence type="ECO:0000256" key="1">
    <source>
        <dbReference type="ARBA" id="ARBA00005582"/>
    </source>
</evidence>
<proteinExistence type="inferred from homology"/>
<evidence type="ECO:0000256" key="2">
    <source>
        <dbReference type="ARBA" id="ARBA00022801"/>
    </source>
</evidence>